<evidence type="ECO:0000313" key="2">
    <source>
        <dbReference type="Proteomes" id="UP000198379"/>
    </source>
</evidence>
<protein>
    <submittedName>
        <fullName evidence="1">Uncharacterized protein</fullName>
    </submittedName>
</protein>
<reference evidence="1 2" key="1">
    <citation type="submission" date="2017-06" db="EMBL/GenBank/DDBJ databases">
        <authorList>
            <person name="Kim H.J."/>
            <person name="Triplett B.A."/>
        </authorList>
    </citation>
    <scope>NUCLEOTIDE SEQUENCE [LARGE SCALE GENOMIC DNA]</scope>
    <source>
        <strain evidence="1 2">DSM 25597</strain>
    </source>
</reference>
<dbReference type="Proteomes" id="UP000198379">
    <property type="component" value="Unassembled WGS sequence"/>
</dbReference>
<sequence length="101" mass="11409">MFKKIVLSALLVFLICCKNDDENNVQTFDSEGVITGIDLRLCPCCGGFFIDINDETYNFEPNDLPNNDIEITEDNAPIFVELNWENTECGNLITISAIREL</sequence>
<keyword evidence="2" id="KW-1185">Reference proteome</keyword>
<proteinExistence type="predicted"/>
<gene>
    <name evidence="1" type="ORF">SAMN06265376_1011012</name>
</gene>
<dbReference type="OrthoDB" id="1449293at2"/>
<evidence type="ECO:0000313" key="1">
    <source>
        <dbReference type="EMBL" id="SNR45124.1"/>
    </source>
</evidence>
<name>A0A238WFW7_9FLAO</name>
<accession>A0A238WFW7</accession>
<organism evidence="1 2">
    <name type="scientific">Dokdonia pacifica</name>
    <dbReference type="NCBI Taxonomy" id="1627892"/>
    <lineage>
        <taxon>Bacteria</taxon>
        <taxon>Pseudomonadati</taxon>
        <taxon>Bacteroidota</taxon>
        <taxon>Flavobacteriia</taxon>
        <taxon>Flavobacteriales</taxon>
        <taxon>Flavobacteriaceae</taxon>
        <taxon>Dokdonia</taxon>
    </lineage>
</organism>
<dbReference type="RefSeq" id="WP_089370311.1">
    <property type="nucleotide sequence ID" value="NZ_BMEP01000003.1"/>
</dbReference>
<dbReference type="AlphaFoldDB" id="A0A238WFW7"/>
<dbReference type="EMBL" id="FZNY01000001">
    <property type="protein sequence ID" value="SNR45124.1"/>
    <property type="molecule type" value="Genomic_DNA"/>
</dbReference>